<feature type="non-terminal residue" evidence="10">
    <location>
        <position position="1"/>
    </location>
</feature>
<dbReference type="PANTHER" id="PTHR16223:SF200">
    <property type="entry name" value="TRANSCRIPTION FACTOR UNE12-RELATED"/>
    <property type="match status" value="1"/>
</dbReference>
<dbReference type="Proteomes" id="UP001154282">
    <property type="component" value="Unassembled WGS sequence"/>
</dbReference>
<sequence length="455" mass="49311">KTSVGRRIKSSIPLALSPLSVLTSSASLHFRSLSLSRCPASSSSRIEIQVRKQSSAKAIRQKGREKERKLILLLAIPLQKRPCPNRKQQKKKKKKKKTDLISISIHSLRFALSPVAAATSKFFFFFFFACSRFALFWNWSPNFHLQPFLATSVLLLMAGNPSHTPTDDFLQEILGLQSFSSAVPSLVGADALSASAHAPMFLQLSSGDPSATGINALTGSSPGFQGFPLGLSLDQGKGGFPKHEDASGSGGGRFRDDVLDGRVAMAKNVFHGQPVPTTVPAAAPHPPTMRPRVRARRGQATDPHSIAERLRREKIAERIRALQELVPSVNKTDRATMLDEIVDYVKFLRLQVKVLSMSRLGGAGAVAPLVSEIPLSSVEDENGDGGRSQPAWEKWSDDGTERQVAKLMEENVGAAMQFLQSKALCIMPISLASAICHTQPSDPPAVVKPETNPPS</sequence>
<dbReference type="SMART" id="SM00353">
    <property type="entry name" value="HLH"/>
    <property type="match status" value="1"/>
</dbReference>
<comment type="caution">
    <text evidence="10">The sequence shown here is derived from an EMBL/GenBank/DDBJ whole genome shotgun (WGS) entry which is preliminary data.</text>
</comment>
<feature type="region of interest" description="Disordered" evidence="7">
    <location>
        <begin position="274"/>
        <end position="303"/>
    </location>
</feature>
<evidence type="ECO:0000313" key="11">
    <source>
        <dbReference type="Proteomes" id="UP001154282"/>
    </source>
</evidence>
<dbReference type="InterPro" id="IPR036638">
    <property type="entry name" value="HLH_DNA-bd_sf"/>
</dbReference>
<keyword evidence="6" id="KW-0539">Nucleus</keyword>
<evidence type="ECO:0000313" key="10">
    <source>
        <dbReference type="EMBL" id="CAI0385677.1"/>
    </source>
</evidence>
<keyword evidence="11" id="KW-1185">Reference proteome</keyword>
<evidence type="ECO:0000256" key="8">
    <source>
        <dbReference type="SAM" id="Phobius"/>
    </source>
</evidence>
<accession>A0AAV0HK99</accession>
<dbReference type="EMBL" id="CAMGYJ010000002">
    <property type="protein sequence ID" value="CAI0385677.1"/>
    <property type="molecule type" value="Genomic_DNA"/>
</dbReference>
<dbReference type="GO" id="GO:0000978">
    <property type="term" value="F:RNA polymerase II cis-regulatory region sequence-specific DNA binding"/>
    <property type="evidence" value="ECO:0007669"/>
    <property type="project" value="TreeGrafter"/>
</dbReference>
<keyword evidence="8" id="KW-0472">Membrane</keyword>
<comment type="subcellular location">
    <subcellularLocation>
        <location evidence="1">Nucleus</location>
    </subcellularLocation>
</comment>
<dbReference type="PANTHER" id="PTHR16223">
    <property type="entry name" value="TRANSCRIPTION FACTOR BHLH83-RELATED"/>
    <property type="match status" value="1"/>
</dbReference>
<dbReference type="PROSITE" id="PS50888">
    <property type="entry name" value="BHLH"/>
    <property type="match status" value="1"/>
</dbReference>
<feature type="domain" description="BHLH" evidence="9">
    <location>
        <begin position="299"/>
        <end position="348"/>
    </location>
</feature>
<name>A0AAV0HK99_9ROSI</name>
<dbReference type="GO" id="GO:0005634">
    <property type="term" value="C:nucleus"/>
    <property type="evidence" value="ECO:0007669"/>
    <property type="project" value="UniProtKB-SubCell"/>
</dbReference>
<dbReference type="InterPro" id="IPR011598">
    <property type="entry name" value="bHLH_dom"/>
</dbReference>
<evidence type="ECO:0000256" key="5">
    <source>
        <dbReference type="ARBA" id="ARBA00023163"/>
    </source>
</evidence>
<keyword evidence="3" id="KW-0805">Transcription regulation</keyword>
<evidence type="ECO:0000256" key="3">
    <source>
        <dbReference type="ARBA" id="ARBA00023015"/>
    </source>
</evidence>
<dbReference type="FunFam" id="4.10.280.10:FF:000044">
    <property type="entry name" value="Basic helix-loop-helix transcription factor"/>
    <property type="match status" value="1"/>
</dbReference>
<reference evidence="10" key="1">
    <citation type="submission" date="2022-08" db="EMBL/GenBank/DDBJ databases">
        <authorList>
            <person name="Gutierrez-Valencia J."/>
        </authorList>
    </citation>
    <scope>NUCLEOTIDE SEQUENCE</scope>
</reference>
<dbReference type="Pfam" id="PF00010">
    <property type="entry name" value="HLH"/>
    <property type="match status" value="1"/>
</dbReference>
<feature type="transmembrane region" description="Helical" evidence="8">
    <location>
        <begin position="100"/>
        <end position="116"/>
    </location>
</feature>
<dbReference type="Gene3D" id="4.10.280.10">
    <property type="entry name" value="Helix-loop-helix DNA-binding domain"/>
    <property type="match status" value="1"/>
</dbReference>
<protein>
    <recommendedName>
        <fullName evidence="9">BHLH domain-containing protein</fullName>
    </recommendedName>
</protein>
<evidence type="ECO:0000259" key="9">
    <source>
        <dbReference type="PROSITE" id="PS50888"/>
    </source>
</evidence>
<gene>
    <name evidence="10" type="ORF">LITE_LOCUS4874</name>
</gene>
<evidence type="ECO:0000256" key="6">
    <source>
        <dbReference type="ARBA" id="ARBA00023242"/>
    </source>
</evidence>
<proteinExistence type="predicted"/>
<keyword evidence="8" id="KW-1133">Transmembrane helix</keyword>
<dbReference type="GO" id="GO:0000981">
    <property type="term" value="F:DNA-binding transcription factor activity, RNA polymerase II-specific"/>
    <property type="evidence" value="ECO:0007669"/>
    <property type="project" value="TreeGrafter"/>
</dbReference>
<feature type="region of interest" description="Disordered" evidence="7">
    <location>
        <begin position="377"/>
        <end position="398"/>
    </location>
</feature>
<comment type="subunit">
    <text evidence="2">Homodimer.</text>
</comment>
<keyword evidence="4" id="KW-0238">DNA-binding</keyword>
<evidence type="ECO:0000256" key="2">
    <source>
        <dbReference type="ARBA" id="ARBA00011738"/>
    </source>
</evidence>
<evidence type="ECO:0000256" key="1">
    <source>
        <dbReference type="ARBA" id="ARBA00004123"/>
    </source>
</evidence>
<dbReference type="InterPro" id="IPR045843">
    <property type="entry name" value="IND-like"/>
</dbReference>
<dbReference type="AlphaFoldDB" id="A0AAV0HK99"/>
<evidence type="ECO:0000256" key="4">
    <source>
        <dbReference type="ARBA" id="ARBA00023125"/>
    </source>
</evidence>
<keyword evidence="5" id="KW-0804">Transcription</keyword>
<dbReference type="SUPFAM" id="SSF47459">
    <property type="entry name" value="HLH, helix-loop-helix DNA-binding domain"/>
    <property type="match status" value="1"/>
</dbReference>
<evidence type="ECO:0000256" key="7">
    <source>
        <dbReference type="SAM" id="MobiDB-lite"/>
    </source>
</evidence>
<dbReference type="GO" id="GO:0046983">
    <property type="term" value="F:protein dimerization activity"/>
    <property type="evidence" value="ECO:0007669"/>
    <property type="project" value="InterPro"/>
</dbReference>
<keyword evidence="8" id="KW-0812">Transmembrane</keyword>
<organism evidence="10 11">
    <name type="scientific">Linum tenue</name>
    <dbReference type="NCBI Taxonomy" id="586396"/>
    <lineage>
        <taxon>Eukaryota</taxon>
        <taxon>Viridiplantae</taxon>
        <taxon>Streptophyta</taxon>
        <taxon>Embryophyta</taxon>
        <taxon>Tracheophyta</taxon>
        <taxon>Spermatophyta</taxon>
        <taxon>Magnoliopsida</taxon>
        <taxon>eudicotyledons</taxon>
        <taxon>Gunneridae</taxon>
        <taxon>Pentapetalae</taxon>
        <taxon>rosids</taxon>
        <taxon>fabids</taxon>
        <taxon>Malpighiales</taxon>
        <taxon>Linaceae</taxon>
        <taxon>Linum</taxon>
    </lineage>
</organism>